<evidence type="ECO:0000256" key="2">
    <source>
        <dbReference type="SAM" id="Phobius"/>
    </source>
</evidence>
<dbReference type="InterPro" id="IPR036928">
    <property type="entry name" value="AS_sf"/>
</dbReference>
<proteinExistence type="predicted"/>
<feature type="domain" description="Amidase" evidence="3">
    <location>
        <begin position="393"/>
        <end position="455"/>
    </location>
</feature>
<accession>A0A4Y9XN74</accession>
<sequence length="908" mass="95792">MSTRRSSAASPTLNGNGDAHANGHSPQQPNGHTRTTAAKHARKSSRSAAKGKVAAQPQVVEKVVVDWEIPRKALHSSIGFLTLYLYYSQGSPRTVVVALASGLAIIVPCDILRLRSARFERLFEKTVGFLMRESERNKTNGVIWYIIGVMFALAVYPIDIAVVSILILSWADTTASTVGRLFGARTPKLPARLPILPLPLAPRKSVAGFAAAVVTGAAIAAGFWGWVVPQVGEASSWHWPAAPTTESPSTLGATGGWLGLSVLGVVAGLISGITEALDLGDLDDNLTLPIISGGCLWGFFKLVEAFKARTSAGPHRRHLLGRGMLPTMRLWTLVSSILALVAFQAAVYASRLSARSLLPEQRIAIRESLPDLYEASVVELQAGLQSGLFTSVELVKAYFARIEEVNLQGPLLRAVIETNPSALTQAAALDAERLETGPRSLLHGIPVLVKDNIATIASEGKQDNIVSLQTSTDVPTGMNTTAGSYSLLGSVVPADAGVITKLRAAGAIILGKANLSEFAHFRGSLASGWSGRGGQCTNAYFPHADPCGSSAGSAVAASIGLAAVTLGTETDGSITCPANQNNLAGIKPTVGLTSRAGVIPISEHQDTVGPLTRSMADAAIVLSIIAGPDPNDNFTLAQPTPVPDYTLALNPNALAGKRIGVPRAVFLNDSITGSDPYVNEVFEQALNTMRALGATVVDPADLPSAEAIATSGNETIVLDTDFKIQLNAWYESLLSNPSGVRSLAELIAFDDANPTLEEPPRYTDQSILIASEATTGMNATYYAALAYDYEMGRTNGIDAALDMYDLDALVLPAPGFTTVPAAIAGYPIVTIPMGFYPDNVTIGLAGPETVYPAPGVPIGLSFLGTAYSEFELVSYAFAYEQHTHTRLARRAYEEAIPTTQLWDIIYGA</sequence>
<dbReference type="Gene3D" id="3.90.1300.10">
    <property type="entry name" value="Amidase signature (AS) domain"/>
    <property type="match status" value="1"/>
</dbReference>
<dbReference type="AlphaFoldDB" id="A0A4Y9XN74"/>
<evidence type="ECO:0000256" key="1">
    <source>
        <dbReference type="SAM" id="MobiDB-lite"/>
    </source>
</evidence>
<evidence type="ECO:0000259" key="3">
    <source>
        <dbReference type="Pfam" id="PF01425"/>
    </source>
</evidence>
<organism evidence="4 5">
    <name type="scientific">Rhodofomes roseus</name>
    <dbReference type="NCBI Taxonomy" id="34475"/>
    <lineage>
        <taxon>Eukaryota</taxon>
        <taxon>Fungi</taxon>
        <taxon>Dikarya</taxon>
        <taxon>Basidiomycota</taxon>
        <taxon>Agaricomycotina</taxon>
        <taxon>Agaricomycetes</taxon>
        <taxon>Polyporales</taxon>
        <taxon>Rhodofomes</taxon>
    </lineage>
</organism>
<keyword evidence="2" id="KW-1133">Transmembrane helix</keyword>
<dbReference type="EMBL" id="SEKV01001161">
    <property type="protein sequence ID" value="TFY51540.1"/>
    <property type="molecule type" value="Genomic_DNA"/>
</dbReference>
<evidence type="ECO:0000313" key="5">
    <source>
        <dbReference type="Proteomes" id="UP000298390"/>
    </source>
</evidence>
<dbReference type="Proteomes" id="UP000298390">
    <property type="component" value="Unassembled WGS sequence"/>
</dbReference>
<keyword evidence="2" id="KW-0812">Transmembrane</keyword>
<feature type="transmembrane region" description="Helical" evidence="2">
    <location>
        <begin position="142"/>
        <end position="171"/>
    </location>
</feature>
<name>A0A4Y9XN74_9APHY</name>
<dbReference type="STRING" id="34475.A0A4Y9XN74"/>
<comment type="caution">
    <text evidence="4">The sequence shown here is derived from an EMBL/GenBank/DDBJ whole genome shotgun (WGS) entry which is preliminary data.</text>
</comment>
<feature type="transmembrane region" description="Helical" evidence="2">
    <location>
        <begin position="286"/>
        <end position="306"/>
    </location>
</feature>
<gene>
    <name evidence="4" type="ORF">EVJ58_g10510</name>
</gene>
<protein>
    <recommendedName>
        <fullName evidence="3">Amidase domain-containing protein</fullName>
    </recommendedName>
</protein>
<feature type="compositionally biased region" description="Polar residues" evidence="1">
    <location>
        <begin position="24"/>
        <end position="36"/>
    </location>
</feature>
<keyword evidence="2" id="KW-0472">Membrane</keyword>
<feature type="domain" description="Amidase" evidence="3">
    <location>
        <begin position="476"/>
        <end position="872"/>
    </location>
</feature>
<feature type="transmembrane region" description="Helical" evidence="2">
    <location>
        <begin position="327"/>
        <end position="349"/>
    </location>
</feature>
<feature type="transmembrane region" description="Helical" evidence="2">
    <location>
        <begin position="206"/>
        <end position="228"/>
    </location>
</feature>
<dbReference type="SUPFAM" id="SSF75304">
    <property type="entry name" value="Amidase signature (AS) enzymes"/>
    <property type="match status" value="1"/>
</dbReference>
<dbReference type="PANTHER" id="PTHR42678">
    <property type="entry name" value="AMIDASE"/>
    <property type="match status" value="1"/>
</dbReference>
<feature type="compositionally biased region" description="Polar residues" evidence="1">
    <location>
        <begin position="1"/>
        <end position="15"/>
    </location>
</feature>
<dbReference type="InterPro" id="IPR023631">
    <property type="entry name" value="Amidase_dom"/>
</dbReference>
<evidence type="ECO:0000313" key="4">
    <source>
        <dbReference type="EMBL" id="TFY51540.1"/>
    </source>
</evidence>
<dbReference type="PANTHER" id="PTHR42678:SF34">
    <property type="entry name" value="OS04G0183300 PROTEIN"/>
    <property type="match status" value="1"/>
</dbReference>
<dbReference type="Pfam" id="PF01425">
    <property type="entry name" value="Amidase"/>
    <property type="match status" value="2"/>
</dbReference>
<reference evidence="4 5" key="1">
    <citation type="submission" date="2019-01" db="EMBL/GenBank/DDBJ databases">
        <title>Genome sequencing of the rare red list fungi Fomitopsis rosea.</title>
        <authorList>
            <person name="Buettner E."/>
            <person name="Kellner H."/>
        </authorList>
    </citation>
    <scope>NUCLEOTIDE SEQUENCE [LARGE SCALE GENOMIC DNA]</scope>
    <source>
        <strain evidence="4 5">DSM 105464</strain>
    </source>
</reference>
<feature type="transmembrane region" description="Helical" evidence="2">
    <location>
        <begin position="249"/>
        <end position="274"/>
    </location>
</feature>
<feature type="region of interest" description="Disordered" evidence="1">
    <location>
        <begin position="1"/>
        <end position="53"/>
    </location>
</feature>